<organism evidence="2 3">
    <name type="scientific">Penicillium hordei</name>
    <dbReference type="NCBI Taxonomy" id="40994"/>
    <lineage>
        <taxon>Eukaryota</taxon>
        <taxon>Fungi</taxon>
        <taxon>Dikarya</taxon>
        <taxon>Ascomycota</taxon>
        <taxon>Pezizomycotina</taxon>
        <taxon>Eurotiomycetes</taxon>
        <taxon>Eurotiomycetidae</taxon>
        <taxon>Eurotiales</taxon>
        <taxon>Aspergillaceae</taxon>
        <taxon>Penicillium</taxon>
    </lineage>
</organism>
<name>A0AAD6E7G1_9EURO</name>
<proteinExistence type="predicted"/>
<sequence>MNGPIVATPPYYYDVNNITEGRVPFQQEDDINPFEYRLGVDTMHKIFGFPIVKEPDNGTTPQAPVRTLFDTKPDLSRWKTPPALGIRDMSPSF</sequence>
<protein>
    <submittedName>
        <fullName evidence="2">Uncharacterized protein</fullName>
    </submittedName>
</protein>
<evidence type="ECO:0000313" key="2">
    <source>
        <dbReference type="EMBL" id="KAJ5603151.1"/>
    </source>
</evidence>
<gene>
    <name evidence="2" type="ORF">N7537_006107</name>
</gene>
<dbReference type="Proteomes" id="UP001213799">
    <property type="component" value="Unassembled WGS sequence"/>
</dbReference>
<keyword evidence="3" id="KW-1185">Reference proteome</keyword>
<evidence type="ECO:0000256" key="1">
    <source>
        <dbReference type="SAM" id="MobiDB-lite"/>
    </source>
</evidence>
<reference evidence="2" key="1">
    <citation type="journal article" date="2023" name="IMA Fungus">
        <title>Comparative genomic study of the Penicillium genus elucidates a diverse pangenome and 15 lateral gene transfer events.</title>
        <authorList>
            <person name="Petersen C."/>
            <person name="Sorensen T."/>
            <person name="Nielsen M.R."/>
            <person name="Sondergaard T.E."/>
            <person name="Sorensen J.L."/>
            <person name="Fitzpatrick D.A."/>
            <person name="Frisvad J.C."/>
            <person name="Nielsen K.L."/>
        </authorList>
    </citation>
    <scope>NUCLEOTIDE SEQUENCE</scope>
    <source>
        <strain evidence="2">IBT 12815</strain>
    </source>
</reference>
<evidence type="ECO:0000313" key="3">
    <source>
        <dbReference type="Proteomes" id="UP001213799"/>
    </source>
</evidence>
<dbReference type="EMBL" id="JAQJAE010000003">
    <property type="protein sequence ID" value="KAJ5603151.1"/>
    <property type="molecule type" value="Genomic_DNA"/>
</dbReference>
<accession>A0AAD6E7G1</accession>
<dbReference type="AlphaFoldDB" id="A0AAD6E7G1"/>
<feature type="region of interest" description="Disordered" evidence="1">
    <location>
        <begin position="73"/>
        <end position="93"/>
    </location>
</feature>
<dbReference type="RefSeq" id="XP_056752949.1">
    <property type="nucleotide sequence ID" value="XM_056897164.1"/>
</dbReference>
<reference evidence="2" key="2">
    <citation type="submission" date="2023-01" db="EMBL/GenBank/DDBJ databases">
        <authorList>
            <person name="Petersen C."/>
        </authorList>
    </citation>
    <scope>NUCLEOTIDE SEQUENCE</scope>
    <source>
        <strain evidence="2">IBT 12815</strain>
    </source>
</reference>
<comment type="caution">
    <text evidence="2">The sequence shown here is derived from an EMBL/GenBank/DDBJ whole genome shotgun (WGS) entry which is preliminary data.</text>
</comment>
<dbReference type="GeneID" id="81587406"/>